<proteinExistence type="predicted"/>
<reference evidence="1 2" key="1">
    <citation type="journal article" date="2016" name="Biochim. Biophys. Acta">
        <title>Characterization of red-shifted phycobilisomes isolated from the chlorophyll f-containing cyanobacterium Halomicronema hongdechloris.</title>
        <authorList>
            <person name="Li Y."/>
            <person name="Lin Y."/>
            <person name="Garvey C.J."/>
            <person name="Birch D."/>
            <person name="Corkery R.W."/>
            <person name="Loughlin P.C."/>
            <person name="Scheer H."/>
            <person name="Willows R.D."/>
            <person name="Chen M."/>
        </authorList>
    </citation>
    <scope>NUCLEOTIDE SEQUENCE [LARGE SCALE GENOMIC DNA]</scope>
    <source>
        <strain evidence="1 2">C2206</strain>
    </source>
</reference>
<evidence type="ECO:0000313" key="2">
    <source>
        <dbReference type="Proteomes" id="UP000191901"/>
    </source>
</evidence>
<accession>A0A1Z3HLD9</accession>
<name>A0A1Z3HLD9_9CYAN</name>
<organism evidence="1 2">
    <name type="scientific">Halomicronema hongdechloris C2206</name>
    <dbReference type="NCBI Taxonomy" id="1641165"/>
    <lineage>
        <taxon>Bacteria</taxon>
        <taxon>Bacillati</taxon>
        <taxon>Cyanobacteriota</taxon>
        <taxon>Cyanophyceae</taxon>
        <taxon>Nodosilineales</taxon>
        <taxon>Nodosilineaceae</taxon>
        <taxon>Halomicronema</taxon>
    </lineage>
</organism>
<sequence length="58" mass="6930">MYSLEATVEKILSTRRITRQDQHLLMVLGRHHQLSHHDVMLIDRIYDALHQGRLRVID</sequence>
<dbReference type="AlphaFoldDB" id="A0A1Z3HLD9"/>
<dbReference type="RefSeq" id="WP_187329351.1">
    <property type="nucleotide sequence ID" value="NZ_CP021983.2"/>
</dbReference>
<dbReference type="Proteomes" id="UP000191901">
    <property type="component" value="Chromosome"/>
</dbReference>
<dbReference type="EMBL" id="CP021983">
    <property type="protein sequence ID" value="ASC71086.1"/>
    <property type="molecule type" value="Genomic_DNA"/>
</dbReference>
<dbReference type="KEGG" id="hhg:XM38_020360"/>
<evidence type="ECO:0000313" key="1">
    <source>
        <dbReference type="EMBL" id="ASC71086.1"/>
    </source>
</evidence>
<keyword evidence="2" id="KW-1185">Reference proteome</keyword>
<protein>
    <submittedName>
        <fullName evidence="1">Uncharacterized protein</fullName>
    </submittedName>
</protein>
<gene>
    <name evidence="1" type="ORF">XM38_020360</name>
</gene>